<comment type="caution">
    <text evidence="1">The sequence shown here is derived from an EMBL/GenBank/DDBJ whole genome shotgun (WGS) entry which is preliminary data.</text>
</comment>
<organism evidence="1 2">
    <name type="scientific">Helianthus annuus</name>
    <name type="common">Common sunflower</name>
    <dbReference type="NCBI Taxonomy" id="4232"/>
    <lineage>
        <taxon>Eukaryota</taxon>
        <taxon>Viridiplantae</taxon>
        <taxon>Streptophyta</taxon>
        <taxon>Embryophyta</taxon>
        <taxon>Tracheophyta</taxon>
        <taxon>Spermatophyta</taxon>
        <taxon>Magnoliopsida</taxon>
        <taxon>eudicotyledons</taxon>
        <taxon>Gunneridae</taxon>
        <taxon>Pentapetalae</taxon>
        <taxon>asterids</taxon>
        <taxon>campanulids</taxon>
        <taxon>Asterales</taxon>
        <taxon>Asteraceae</taxon>
        <taxon>Asteroideae</taxon>
        <taxon>Heliantheae alliance</taxon>
        <taxon>Heliantheae</taxon>
        <taxon>Helianthus</taxon>
    </lineage>
</organism>
<protein>
    <submittedName>
        <fullName evidence="1">Uncharacterized protein</fullName>
    </submittedName>
</protein>
<proteinExistence type="predicted"/>
<reference evidence="1" key="1">
    <citation type="journal article" date="2017" name="Nature">
        <title>The sunflower genome provides insights into oil metabolism, flowering and Asterid evolution.</title>
        <authorList>
            <person name="Badouin H."/>
            <person name="Gouzy J."/>
            <person name="Grassa C.J."/>
            <person name="Murat F."/>
            <person name="Staton S.E."/>
            <person name="Cottret L."/>
            <person name="Lelandais-Briere C."/>
            <person name="Owens G.L."/>
            <person name="Carrere S."/>
            <person name="Mayjonade B."/>
            <person name="Legrand L."/>
            <person name="Gill N."/>
            <person name="Kane N.C."/>
            <person name="Bowers J.E."/>
            <person name="Hubner S."/>
            <person name="Bellec A."/>
            <person name="Berard A."/>
            <person name="Berges H."/>
            <person name="Blanchet N."/>
            <person name="Boniface M.C."/>
            <person name="Brunel D."/>
            <person name="Catrice O."/>
            <person name="Chaidir N."/>
            <person name="Claudel C."/>
            <person name="Donnadieu C."/>
            <person name="Faraut T."/>
            <person name="Fievet G."/>
            <person name="Helmstetter N."/>
            <person name="King M."/>
            <person name="Knapp S.J."/>
            <person name="Lai Z."/>
            <person name="Le Paslier M.C."/>
            <person name="Lippi Y."/>
            <person name="Lorenzon L."/>
            <person name="Mandel J.R."/>
            <person name="Marage G."/>
            <person name="Marchand G."/>
            <person name="Marquand E."/>
            <person name="Bret-Mestries E."/>
            <person name="Morien E."/>
            <person name="Nambeesan S."/>
            <person name="Nguyen T."/>
            <person name="Pegot-Espagnet P."/>
            <person name="Pouilly N."/>
            <person name="Raftis F."/>
            <person name="Sallet E."/>
            <person name="Schiex T."/>
            <person name="Thomas J."/>
            <person name="Vandecasteele C."/>
            <person name="Vares D."/>
            <person name="Vear F."/>
            <person name="Vautrin S."/>
            <person name="Crespi M."/>
            <person name="Mangin B."/>
            <person name="Burke J.M."/>
            <person name="Salse J."/>
            <person name="Munos S."/>
            <person name="Vincourt P."/>
            <person name="Rieseberg L.H."/>
            <person name="Langlade N.B."/>
        </authorList>
    </citation>
    <scope>NUCLEOTIDE SEQUENCE</scope>
    <source>
        <tissue evidence="1">Leaves</tissue>
    </source>
</reference>
<keyword evidence="2" id="KW-1185">Reference proteome</keyword>
<evidence type="ECO:0000313" key="1">
    <source>
        <dbReference type="EMBL" id="KAF5792679.1"/>
    </source>
</evidence>
<accession>A0A9K3NA97</accession>
<evidence type="ECO:0000313" key="2">
    <source>
        <dbReference type="Proteomes" id="UP000215914"/>
    </source>
</evidence>
<dbReference type="EMBL" id="MNCJ02000324">
    <property type="protein sequence ID" value="KAF5792679.1"/>
    <property type="molecule type" value="Genomic_DNA"/>
</dbReference>
<name>A0A9K3NA97_HELAN</name>
<dbReference type="AlphaFoldDB" id="A0A9K3NA97"/>
<dbReference type="Proteomes" id="UP000215914">
    <property type="component" value="Unassembled WGS sequence"/>
</dbReference>
<dbReference type="Gramene" id="mRNA:HanXRQr2_Chr09g0408611">
    <property type="protein sequence ID" value="CDS:HanXRQr2_Chr09g0408611.1"/>
    <property type="gene ID" value="HanXRQr2_Chr09g0408611"/>
</dbReference>
<reference evidence="1" key="2">
    <citation type="submission" date="2020-06" db="EMBL/GenBank/DDBJ databases">
        <title>Helianthus annuus Genome sequencing and assembly Release 2.</title>
        <authorList>
            <person name="Gouzy J."/>
            <person name="Langlade N."/>
            <person name="Munos S."/>
        </authorList>
    </citation>
    <scope>NUCLEOTIDE SEQUENCE</scope>
    <source>
        <tissue evidence="1">Leaves</tissue>
    </source>
</reference>
<gene>
    <name evidence="1" type="ORF">HanXRQr2_Chr09g0408611</name>
</gene>
<sequence length="76" mass="8967">MNSNALNSTRGIFVISFAYKDENVVIRLDRESDRRGRDGGSRRHRRGWRRWFHCVRFTTAPTCKPAVSRGTLRRCR</sequence>